<sequence length="621" mass="61636">MKIMKATMSAAARGTNASTFRMVRRDAGSGDSANFSAEALNLSTANKNAKFTASTMSVEVEGHTFTFNNSTGAMTWDGKKLDFSNFDRIQTFANPLAYDLTFQLNSAANELAVYSSGAMSHAFNATTGAQVKSGMGWEIATGVLDRTKAMIVLNNRNQGTWVGGSLSGPNGGTGNDVIINRKEGTSITGGGGNDQIFNFAKTVGTLDGGTGSDAIYSVGLSAGAITAGSDGSDAYVGLVGVMNGGSVTVGKGKNIIEAAGATLNNISITDGGAGTKSTALMAKIVNGGVLNLGADATGLDVGTLNSNVTLGAGANSLVADKVTGVTVTSSGNDSFQFKDLAGTNINASGSSVVNVTNTAKNAKIKLGSGANTVNAAGKTLTSVDISDTAGASTAILAGSVIGTAAARSKIALNGNGTDGNGLVVSGAITYADINTGSGKGELSAASVTNSILNMGVGGTSAQTVTVKGAMTGSTLKTGNGNDTISILTTKNSTVNLGDGDNTYTGKTAGNLTYSGGAGRDDVHFSGSVVNSSMDLGQGTNSFKAATKDKNGNDVGQAVTNTAIKSYGSTTILAGKYTAGLTGNMIDLGVGSHSVTLASIVSSTGVRATVKMDVGGTQASDV</sequence>
<gene>
    <name evidence="1" type="ORF">KL86DPRO_10292</name>
</gene>
<proteinExistence type="predicted"/>
<organism evidence="1">
    <name type="scientific">uncultured delta proteobacterium</name>
    <dbReference type="NCBI Taxonomy" id="34034"/>
    <lineage>
        <taxon>Bacteria</taxon>
        <taxon>Deltaproteobacteria</taxon>
        <taxon>environmental samples</taxon>
    </lineage>
</organism>
<accession>A0A212IYL8</accession>
<evidence type="ECO:0000313" key="1">
    <source>
        <dbReference type="EMBL" id="SBV92035.1"/>
    </source>
</evidence>
<dbReference type="PRINTS" id="PR00313">
    <property type="entry name" value="CABNDNGRPT"/>
</dbReference>
<name>A0A212IYL8_9DELT</name>
<dbReference type="Gene3D" id="2.160.20.160">
    <property type="match status" value="1"/>
</dbReference>
<dbReference type="EMBL" id="FLUQ01000001">
    <property type="protein sequence ID" value="SBV92035.1"/>
    <property type="molecule type" value="Genomic_DNA"/>
</dbReference>
<dbReference type="AlphaFoldDB" id="A0A212IYL8"/>
<protein>
    <submittedName>
        <fullName evidence="1">Uncharacterized protein</fullName>
    </submittedName>
</protein>
<reference evidence="1" key="1">
    <citation type="submission" date="2016-04" db="EMBL/GenBank/DDBJ databases">
        <authorList>
            <person name="Evans L.H."/>
            <person name="Alamgir A."/>
            <person name="Owens N."/>
            <person name="Weber N.D."/>
            <person name="Virtaneva K."/>
            <person name="Barbian K."/>
            <person name="Babar A."/>
            <person name="Rosenke K."/>
        </authorList>
    </citation>
    <scope>NUCLEOTIDE SEQUENCE</scope>
    <source>
        <strain evidence="1">86</strain>
    </source>
</reference>